<keyword evidence="2" id="KW-0813">Transport</keyword>
<dbReference type="EMBL" id="VYSG01000003">
    <property type="protein sequence ID" value="NEG70276.1"/>
    <property type="molecule type" value="Genomic_DNA"/>
</dbReference>
<dbReference type="Proteomes" id="UP000469292">
    <property type="component" value="Unassembled WGS sequence"/>
</dbReference>
<evidence type="ECO:0000313" key="7">
    <source>
        <dbReference type="Proteomes" id="UP000469292"/>
    </source>
</evidence>
<sequence>MNSRYAVQPAAPGSSAVLTHDLVKRYGDFTAVNGLDLNVPAHGVYGLLGPNGAGKSTTMKLLLGLTSATSGDMWMLGEKIDGHHHPQAGRVGSMIEGPSFYPGLSGLDNCRMVADYLNLPRSYAPAILKQVGLAGHEHKKAKDYSLGMKQRLGIAMALISQPELLLLDEPTNGLDAEAVVEVREMIMNLSSQQGITVILSSHILSEIEKMAPVVGIITQGRLLYQGGLDALREEEHIDFRVSDPKLAATILASNNIDYRWAADLDGGVLRTAELSDGCVSALITQLVDRGVGVYRVASERKTLEQAFLELIESPQDHESRTMPVAKRDGGPR</sequence>
<reference evidence="6 7" key="1">
    <citation type="submission" date="2019-09" db="EMBL/GenBank/DDBJ databases">
        <title>Phylogenetic characterization of a novel taxon of the genus Bifidobacterium: Bifidobacterium choloepi sp. nov.</title>
        <authorList>
            <person name="Modesto M."/>
            <person name="Satti M."/>
        </authorList>
    </citation>
    <scope>NUCLEOTIDE SEQUENCE [LARGE SCALE GENOMIC DNA]</scope>
    <source>
        <strain evidence="6 7">BRDM6</strain>
    </source>
</reference>
<evidence type="ECO:0000256" key="2">
    <source>
        <dbReference type="ARBA" id="ARBA00022448"/>
    </source>
</evidence>
<organism evidence="6 7">
    <name type="scientific">Bifidobacterium choloepi</name>
    <dbReference type="NCBI Taxonomy" id="2614131"/>
    <lineage>
        <taxon>Bacteria</taxon>
        <taxon>Bacillati</taxon>
        <taxon>Actinomycetota</taxon>
        <taxon>Actinomycetes</taxon>
        <taxon>Bifidobacteriales</taxon>
        <taxon>Bifidobacteriaceae</taxon>
        <taxon>Bifidobacterium</taxon>
    </lineage>
</organism>
<keyword evidence="7" id="KW-1185">Reference proteome</keyword>
<dbReference type="GO" id="GO:0016887">
    <property type="term" value="F:ATP hydrolysis activity"/>
    <property type="evidence" value="ECO:0007669"/>
    <property type="project" value="InterPro"/>
</dbReference>
<gene>
    <name evidence="6" type="ORF">F6S87_06665</name>
</gene>
<dbReference type="InterPro" id="IPR003439">
    <property type="entry name" value="ABC_transporter-like_ATP-bd"/>
</dbReference>
<dbReference type="Gene3D" id="3.40.50.300">
    <property type="entry name" value="P-loop containing nucleotide triphosphate hydrolases"/>
    <property type="match status" value="1"/>
</dbReference>
<dbReference type="GO" id="GO:0005524">
    <property type="term" value="F:ATP binding"/>
    <property type="evidence" value="ECO:0007669"/>
    <property type="project" value="UniProtKB-KW"/>
</dbReference>
<evidence type="ECO:0000313" key="6">
    <source>
        <dbReference type="EMBL" id="NEG70276.1"/>
    </source>
</evidence>
<evidence type="ECO:0000259" key="5">
    <source>
        <dbReference type="PROSITE" id="PS50893"/>
    </source>
</evidence>
<dbReference type="InterPro" id="IPR027417">
    <property type="entry name" value="P-loop_NTPase"/>
</dbReference>
<dbReference type="PROSITE" id="PS00211">
    <property type="entry name" value="ABC_TRANSPORTER_1"/>
    <property type="match status" value="1"/>
</dbReference>
<comment type="similarity">
    <text evidence="1">Belongs to the ABC transporter superfamily.</text>
</comment>
<dbReference type="PANTHER" id="PTHR43335:SF4">
    <property type="entry name" value="ABC TRANSPORTER, ATP-BINDING PROTEIN"/>
    <property type="match status" value="1"/>
</dbReference>
<accession>A0A6I5N1C7</accession>
<protein>
    <submittedName>
        <fullName evidence="6">ABC transporter ATP-binding protein</fullName>
    </submittedName>
</protein>
<dbReference type="SUPFAM" id="SSF52540">
    <property type="entry name" value="P-loop containing nucleoside triphosphate hydrolases"/>
    <property type="match status" value="1"/>
</dbReference>
<dbReference type="PANTHER" id="PTHR43335">
    <property type="entry name" value="ABC TRANSPORTER, ATP-BINDING PROTEIN"/>
    <property type="match status" value="1"/>
</dbReference>
<comment type="caution">
    <text evidence="6">The sequence shown here is derived from an EMBL/GenBank/DDBJ whole genome shotgun (WGS) entry which is preliminary data.</text>
</comment>
<keyword evidence="3" id="KW-0547">Nucleotide-binding</keyword>
<dbReference type="Pfam" id="PF00005">
    <property type="entry name" value="ABC_tran"/>
    <property type="match status" value="1"/>
</dbReference>
<keyword evidence="4 6" id="KW-0067">ATP-binding</keyword>
<dbReference type="AlphaFoldDB" id="A0A6I5N1C7"/>
<dbReference type="InterPro" id="IPR003593">
    <property type="entry name" value="AAA+_ATPase"/>
</dbReference>
<evidence type="ECO:0000256" key="1">
    <source>
        <dbReference type="ARBA" id="ARBA00005417"/>
    </source>
</evidence>
<evidence type="ECO:0000256" key="3">
    <source>
        <dbReference type="ARBA" id="ARBA00022741"/>
    </source>
</evidence>
<dbReference type="PROSITE" id="PS50893">
    <property type="entry name" value="ABC_TRANSPORTER_2"/>
    <property type="match status" value="1"/>
</dbReference>
<proteinExistence type="inferred from homology"/>
<feature type="domain" description="ABC transporter" evidence="5">
    <location>
        <begin position="17"/>
        <end position="244"/>
    </location>
</feature>
<dbReference type="SMART" id="SM00382">
    <property type="entry name" value="AAA"/>
    <property type="match status" value="1"/>
</dbReference>
<name>A0A6I5N1C7_9BIFI</name>
<dbReference type="InterPro" id="IPR017871">
    <property type="entry name" value="ABC_transporter-like_CS"/>
</dbReference>
<evidence type="ECO:0000256" key="4">
    <source>
        <dbReference type="ARBA" id="ARBA00022840"/>
    </source>
</evidence>